<dbReference type="GO" id="GO:0008270">
    <property type="term" value="F:zinc ion binding"/>
    <property type="evidence" value="ECO:0007669"/>
    <property type="project" value="InterPro"/>
</dbReference>
<dbReference type="EMBL" id="JAPUFD010000012">
    <property type="protein sequence ID" value="MDI1490611.1"/>
    <property type="molecule type" value="Genomic_DNA"/>
</dbReference>
<evidence type="ECO:0000256" key="2">
    <source>
        <dbReference type="ARBA" id="ARBA00022723"/>
    </source>
</evidence>
<dbReference type="PANTHER" id="PTHR47338">
    <property type="entry name" value="ZN(II)2CYS6 TRANSCRIPTION FACTOR (EUROFUNG)-RELATED"/>
    <property type="match status" value="1"/>
</dbReference>
<dbReference type="InterPro" id="IPR036864">
    <property type="entry name" value="Zn2-C6_fun-type_DNA-bd_sf"/>
</dbReference>
<keyword evidence="3" id="KW-0805">Transcription regulation</keyword>
<dbReference type="SMART" id="SM00066">
    <property type="entry name" value="GAL4"/>
    <property type="match status" value="1"/>
</dbReference>
<evidence type="ECO:0000256" key="1">
    <source>
        <dbReference type="ARBA" id="ARBA00004123"/>
    </source>
</evidence>
<evidence type="ECO:0000259" key="7">
    <source>
        <dbReference type="PROSITE" id="PS50048"/>
    </source>
</evidence>
<dbReference type="GO" id="GO:0005634">
    <property type="term" value="C:nucleus"/>
    <property type="evidence" value="ECO:0007669"/>
    <property type="project" value="UniProtKB-SubCell"/>
</dbReference>
<dbReference type="SMART" id="SM00906">
    <property type="entry name" value="Fungal_trans"/>
    <property type="match status" value="1"/>
</dbReference>
<evidence type="ECO:0000256" key="4">
    <source>
        <dbReference type="ARBA" id="ARBA00023163"/>
    </source>
</evidence>
<dbReference type="GO" id="GO:0000981">
    <property type="term" value="F:DNA-binding transcription factor activity, RNA polymerase II-specific"/>
    <property type="evidence" value="ECO:0007669"/>
    <property type="project" value="InterPro"/>
</dbReference>
<dbReference type="SUPFAM" id="SSF57701">
    <property type="entry name" value="Zn2/Cys6 DNA-binding domain"/>
    <property type="match status" value="1"/>
</dbReference>
<dbReference type="InterPro" id="IPR050815">
    <property type="entry name" value="TF_fung"/>
</dbReference>
<evidence type="ECO:0000313" key="9">
    <source>
        <dbReference type="Proteomes" id="UP001161017"/>
    </source>
</evidence>
<feature type="region of interest" description="Disordered" evidence="6">
    <location>
        <begin position="104"/>
        <end position="146"/>
    </location>
</feature>
<gene>
    <name evidence="8" type="ORF">OHK93_001815</name>
</gene>
<evidence type="ECO:0000256" key="3">
    <source>
        <dbReference type="ARBA" id="ARBA00023015"/>
    </source>
</evidence>
<evidence type="ECO:0000313" key="8">
    <source>
        <dbReference type="EMBL" id="MDI1490611.1"/>
    </source>
</evidence>
<organism evidence="8 9">
    <name type="scientific">Ramalina farinacea</name>
    <dbReference type="NCBI Taxonomy" id="258253"/>
    <lineage>
        <taxon>Eukaryota</taxon>
        <taxon>Fungi</taxon>
        <taxon>Dikarya</taxon>
        <taxon>Ascomycota</taxon>
        <taxon>Pezizomycotina</taxon>
        <taxon>Lecanoromycetes</taxon>
        <taxon>OSLEUM clade</taxon>
        <taxon>Lecanoromycetidae</taxon>
        <taxon>Lecanorales</taxon>
        <taxon>Lecanorineae</taxon>
        <taxon>Ramalinaceae</taxon>
        <taxon>Ramalina</taxon>
    </lineage>
</organism>
<accession>A0AA43QQ55</accession>
<feature type="compositionally biased region" description="Gly residues" evidence="6">
    <location>
        <begin position="862"/>
        <end position="877"/>
    </location>
</feature>
<dbReference type="AlphaFoldDB" id="A0AA43QQ55"/>
<keyword evidence="5" id="KW-0539">Nucleus</keyword>
<dbReference type="CDD" id="cd12148">
    <property type="entry name" value="fungal_TF_MHR"/>
    <property type="match status" value="1"/>
</dbReference>
<feature type="region of interest" description="Disordered" evidence="6">
    <location>
        <begin position="704"/>
        <end position="729"/>
    </location>
</feature>
<feature type="compositionally biased region" description="Polar residues" evidence="6">
    <location>
        <begin position="782"/>
        <end position="816"/>
    </location>
</feature>
<comment type="subcellular location">
    <subcellularLocation>
        <location evidence="1">Nucleus</location>
    </subcellularLocation>
</comment>
<dbReference type="GO" id="GO:0003677">
    <property type="term" value="F:DNA binding"/>
    <property type="evidence" value="ECO:0007669"/>
    <property type="project" value="InterPro"/>
</dbReference>
<dbReference type="Gene3D" id="4.10.240.10">
    <property type="entry name" value="Zn(2)-C6 fungal-type DNA-binding domain"/>
    <property type="match status" value="1"/>
</dbReference>
<dbReference type="PROSITE" id="PS50048">
    <property type="entry name" value="ZN2_CY6_FUNGAL_2"/>
    <property type="match status" value="1"/>
</dbReference>
<evidence type="ECO:0000256" key="5">
    <source>
        <dbReference type="ARBA" id="ARBA00023242"/>
    </source>
</evidence>
<keyword evidence="2" id="KW-0479">Metal-binding</keyword>
<evidence type="ECO:0000256" key="6">
    <source>
        <dbReference type="SAM" id="MobiDB-lite"/>
    </source>
</evidence>
<dbReference type="GO" id="GO:0006351">
    <property type="term" value="P:DNA-templated transcription"/>
    <property type="evidence" value="ECO:0007669"/>
    <property type="project" value="InterPro"/>
</dbReference>
<feature type="region of interest" description="Disordered" evidence="6">
    <location>
        <begin position="646"/>
        <end position="670"/>
    </location>
</feature>
<feature type="compositionally biased region" description="Low complexity" evidence="6">
    <location>
        <begin position="826"/>
        <end position="836"/>
    </location>
</feature>
<keyword evidence="4" id="KW-0804">Transcription</keyword>
<comment type="caution">
    <text evidence="8">The sequence shown here is derived from an EMBL/GenBank/DDBJ whole genome shotgun (WGS) entry which is preliminary data.</text>
</comment>
<keyword evidence="9" id="KW-1185">Reference proteome</keyword>
<feature type="region of interest" description="Disordered" evidence="6">
    <location>
        <begin position="779"/>
        <end position="881"/>
    </location>
</feature>
<dbReference type="CDD" id="cd00067">
    <property type="entry name" value="GAL4"/>
    <property type="match status" value="1"/>
</dbReference>
<reference evidence="8" key="1">
    <citation type="journal article" date="2023" name="Genome Biol. Evol.">
        <title>First Whole Genome Sequence and Flow Cytometry Genome Size Data for the Lichen-Forming Fungus Ramalina farinacea (Ascomycota).</title>
        <authorList>
            <person name="Llewellyn T."/>
            <person name="Mian S."/>
            <person name="Hill R."/>
            <person name="Leitch I.J."/>
            <person name="Gaya E."/>
        </authorList>
    </citation>
    <scope>NUCLEOTIDE SEQUENCE</scope>
    <source>
        <strain evidence="8">LIQ254RAFAR</strain>
    </source>
</reference>
<feature type="compositionally biased region" description="Polar residues" evidence="6">
    <location>
        <begin position="21"/>
        <end position="31"/>
    </location>
</feature>
<feature type="region of interest" description="Disordered" evidence="6">
    <location>
        <begin position="1"/>
        <end position="40"/>
    </location>
</feature>
<dbReference type="Pfam" id="PF04082">
    <property type="entry name" value="Fungal_trans"/>
    <property type="match status" value="1"/>
</dbReference>
<dbReference type="PROSITE" id="PS00463">
    <property type="entry name" value="ZN2_CY6_FUNGAL_1"/>
    <property type="match status" value="1"/>
</dbReference>
<name>A0AA43QQ55_9LECA</name>
<dbReference type="Proteomes" id="UP001161017">
    <property type="component" value="Unassembled WGS sequence"/>
</dbReference>
<protein>
    <recommendedName>
        <fullName evidence="7">Zn(2)-C6 fungal-type domain-containing protein</fullName>
    </recommendedName>
</protein>
<dbReference type="Pfam" id="PF00172">
    <property type="entry name" value="Zn_clus"/>
    <property type="match status" value="1"/>
</dbReference>
<dbReference type="InterPro" id="IPR007219">
    <property type="entry name" value="XnlR_reg_dom"/>
</dbReference>
<feature type="compositionally biased region" description="Acidic residues" evidence="6">
    <location>
        <begin position="1"/>
        <end position="10"/>
    </location>
</feature>
<dbReference type="PANTHER" id="PTHR47338:SF10">
    <property type="entry name" value="TRANSCRIPTION FACTOR DOMAIN-CONTAINING PROTEIN-RELATED"/>
    <property type="match status" value="1"/>
</dbReference>
<proteinExistence type="predicted"/>
<dbReference type="InterPro" id="IPR001138">
    <property type="entry name" value="Zn2Cys6_DnaBD"/>
</dbReference>
<sequence length="900" mass="99883">MAAEVDEEYFNDLSRQPIANHDSSASPQDQACVTEHGDQSDLPKTKRIACVVCRKRKLKCDGNRPKCATCARLGHNCAYDEARRKSGPKRGYVKELEARLAQVETQLKGKSKKGKPAASERQPDIPEEVIMQPSDPKMNQPNPPSNNMSMPGDPYANMPSVVSAHSPYPVADPSAIPEAMATSNFAPEMNFVLDDNFSWEMIGLGLEEPMPEQEAIDELTNIFFEKIHPSLPVLHRYRYYGKMNLAPQARPPICLRYSMWALAAAVTEKYMHHADIFYRRARKYLEQDEMKGAGEAFVSLGHAQSWILLCAFEFKMMYFPRAWMSVGRACRMVLMMGLNRLDGGGMDVKQCLPPPADWTEREERRRTFWMAYCVDRYASIGTGWPMVIDERDIMTVLPSTEEAYENCVEQSTCRMGDGMNHQQISTLSSFAGVVYITHFFGMNLTHLHRPEPDDEEDNAQGKFWKRHRRMDNILSNTSLSLPSHLRLPNAVRNPNCVFLNFSIHTSTICLHQAAIFKAEKNKMPPSLISHSRTRCLLAAQEISNIMRLTSHLDVTGMNPFMAFCLYVAARVFVQYLKVSPEDTEVKQSLEFLLTAMAALRRKNPLSESFMIQLNLDIDASGLDILLHNPDFSTLVKEKLKGSCAPGLAPETQDATGLGDPAATSPHPADVRIPHSRIYNVSDQSNSASIRSESPRQSQYALNTLQLNSRDSRPTNPYFPEDHPSMPQGLEGILPGVPQPQNAWGKIDGLMPANENPNAPVGMNPIINNNIATTAAGFDADMSDQSHPSRHNSQGLTPQSSHGAHTASSNTSYSPPQAQDDDPLTSAAATAAMQQQARGPSTMSMLEDAFQVPRGWDMSGNPSGYGGTGSTPGFGGMTPGSTDWENIMQNMNWEGTGMTPR</sequence>
<feature type="domain" description="Zn(2)-C6 fungal-type" evidence="7">
    <location>
        <begin position="49"/>
        <end position="79"/>
    </location>
</feature>